<comment type="caution">
    <text evidence="2">The sequence shown here is derived from an EMBL/GenBank/DDBJ whole genome shotgun (WGS) entry which is preliminary data.</text>
</comment>
<keyword evidence="1" id="KW-1133">Transmembrane helix</keyword>
<proteinExistence type="predicted"/>
<keyword evidence="3" id="KW-1185">Reference proteome</keyword>
<organism evidence="2 3">
    <name type="scientific">Phytophthora lilii</name>
    <dbReference type="NCBI Taxonomy" id="2077276"/>
    <lineage>
        <taxon>Eukaryota</taxon>
        <taxon>Sar</taxon>
        <taxon>Stramenopiles</taxon>
        <taxon>Oomycota</taxon>
        <taxon>Peronosporomycetes</taxon>
        <taxon>Peronosporales</taxon>
        <taxon>Peronosporaceae</taxon>
        <taxon>Phytophthora</taxon>
    </lineage>
</organism>
<evidence type="ECO:0000313" key="2">
    <source>
        <dbReference type="EMBL" id="GMF17180.1"/>
    </source>
</evidence>
<protein>
    <submittedName>
        <fullName evidence="2">Unnamed protein product</fullName>
    </submittedName>
</protein>
<feature type="transmembrane region" description="Helical" evidence="1">
    <location>
        <begin position="51"/>
        <end position="71"/>
    </location>
</feature>
<keyword evidence="1" id="KW-0472">Membrane</keyword>
<gene>
    <name evidence="2" type="ORF">Plil01_000624000</name>
</gene>
<evidence type="ECO:0000256" key="1">
    <source>
        <dbReference type="SAM" id="Phobius"/>
    </source>
</evidence>
<accession>A0A9W6TMT4</accession>
<dbReference type="AlphaFoldDB" id="A0A9W6TMT4"/>
<keyword evidence="1" id="KW-0812">Transmembrane</keyword>
<evidence type="ECO:0000313" key="3">
    <source>
        <dbReference type="Proteomes" id="UP001165083"/>
    </source>
</evidence>
<dbReference type="OrthoDB" id="125879at2759"/>
<dbReference type="EMBL" id="BSXW01000274">
    <property type="protein sequence ID" value="GMF17180.1"/>
    <property type="molecule type" value="Genomic_DNA"/>
</dbReference>
<name>A0A9W6TMT4_9STRA</name>
<sequence length="219" mass="24544">MKQKSKRSISDYFLSLPTKKRATIYCADSNNPDKGDPADDETSLFTTKRSLLGVWMCVGLVPLLLQARSYIKFMTPHKITQDLIPPIEFQAETADREEHCPVEGLMVAGAWWNIEVTHYYTAPEGKLCHFVVPQYNIHGAYLLETVRVAPSSTTPASCSGESYPFQHYFYHGSIGYYAFYEEASGTYCSIDQTAYVEVNGLVDTFGRTANSTTRSSRSA</sequence>
<reference evidence="2" key="1">
    <citation type="submission" date="2023-04" db="EMBL/GenBank/DDBJ databases">
        <title>Phytophthora lilii NBRC 32176.</title>
        <authorList>
            <person name="Ichikawa N."/>
            <person name="Sato H."/>
            <person name="Tonouchi N."/>
        </authorList>
    </citation>
    <scope>NUCLEOTIDE SEQUENCE</scope>
    <source>
        <strain evidence="2">NBRC 32176</strain>
    </source>
</reference>
<dbReference type="Proteomes" id="UP001165083">
    <property type="component" value="Unassembled WGS sequence"/>
</dbReference>